<sequence length="92" mass="9863">MEGTHSLQQQNPSLLERLAQVPSATAPTRVSTAAVSRPPASPSSLQLKPFTKRHPTPELESHLHKKASESKYAPPLPSQTAAARTFSPPSTN</sequence>
<feature type="region of interest" description="Disordered" evidence="1">
    <location>
        <begin position="1"/>
        <end position="92"/>
    </location>
</feature>
<dbReference type="EMBL" id="JAANIT010001287">
    <property type="protein sequence ID" value="KAG1541136.1"/>
    <property type="molecule type" value="Genomic_DNA"/>
</dbReference>
<feature type="compositionally biased region" description="Basic and acidic residues" evidence="1">
    <location>
        <begin position="55"/>
        <end position="69"/>
    </location>
</feature>
<gene>
    <name evidence="2" type="ORF">G6F51_008082</name>
</gene>
<name>A0A9P6Y7U4_RHIOR</name>
<comment type="caution">
    <text evidence="2">The sequence shown here is derived from an EMBL/GenBank/DDBJ whole genome shotgun (WGS) entry which is preliminary data.</text>
</comment>
<reference evidence="2" key="1">
    <citation type="journal article" date="2020" name="Microb. Genom.">
        <title>Genetic diversity of clinical and environmental Mucorales isolates obtained from an investigation of mucormycosis cases among solid organ transplant recipients.</title>
        <authorList>
            <person name="Nguyen M.H."/>
            <person name="Kaul D."/>
            <person name="Muto C."/>
            <person name="Cheng S.J."/>
            <person name="Richter R.A."/>
            <person name="Bruno V.M."/>
            <person name="Liu G."/>
            <person name="Beyhan S."/>
            <person name="Sundermann A.J."/>
            <person name="Mounaud S."/>
            <person name="Pasculle A.W."/>
            <person name="Nierman W.C."/>
            <person name="Driscoll E."/>
            <person name="Cumbie R."/>
            <person name="Clancy C.J."/>
            <person name="Dupont C.L."/>
        </authorList>
    </citation>
    <scope>NUCLEOTIDE SEQUENCE</scope>
    <source>
        <strain evidence="2">GL16</strain>
    </source>
</reference>
<evidence type="ECO:0000256" key="1">
    <source>
        <dbReference type="SAM" id="MobiDB-lite"/>
    </source>
</evidence>
<dbReference type="Proteomes" id="UP000717996">
    <property type="component" value="Unassembled WGS sequence"/>
</dbReference>
<organism evidence="2 3">
    <name type="scientific">Rhizopus oryzae</name>
    <name type="common">Mucormycosis agent</name>
    <name type="synonym">Rhizopus arrhizus var. delemar</name>
    <dbReference type="NCBI Taxonomy" id="64495"/>
    <lineage>
        <taxon>Eukaryota</taxon>
        <taxon>Fungi</taxon>
        <taxon>Fungi incertae sedis</taxon>
        <taxon>Mucoromycota</taxon>
        <taxon>Mucoromycotina</taxon>
        <taxon>Mucoromycetes</taxon>
        <taxon>Mucorales</taxon>
        <taxon>Mucorineae</taxon>
        <taxon>Rhizopodaceae</taxon>
        <taxon>Rhizopus</taxon>
    </lineage>
</organism>
<evidence type="ECO:0000313" key="3">
    <source>
        <dbReference type="Proteomes" id="UP000717996"/>
    </source>
</evidence>
<accession>A0A9P6Y7U4</accession>
<dbReference type="AlphaFoldDB" id="A0A9P6Y7U4"/>
<feature type="compositionally biased region" description="Low complexity" evidence="1">
    <location>
        <begin position="31"/>
        <end position="44"/>
    </location>
</feature>
<feature type="compositionally biased region" description="Polar residues" evidence="1">
    <location>
        <begin position="78"/>
        <end position="92"/>
    </location>
</feature>
<feature type="compositionally biased region" description="Polar residues" evidence="1">
    <location>
        <begin position="1"/>
        <end position="13"/>
    </location>
</feature>
<evidence type="ECO:0000313" key="2">
    <source>
        <dbReference type="EMBL" id="KAG1541136.1"/>
    </source>
</evidence>
<protein>
    <submittedName>
        <fullName evidence="2">Uncharacterized protein</fullName>
    </submittedName>
</protein>
<proteinExistence type="predicted"/>